<comment type="similarity">
    <text evidence="1">Belongs to the LysR transcriptional regulatory family.</text>
</comment>
<evidence type="ECO:0000256" key="1">
    <source>
        <dbReference type="ARBA" id="ARBA00009437"/>
    </source>
</evidence>
<evidence type="ECO:0000256" key="4">
    <source>
        <dbReference type="ARBA" id="ARBA00023163"/>
    </source>
</evidence>
<gene>
    <name evidence="6" type="ORF">FOZ76_27005</name>
</gene>
<keyword evidence="4" id="KW-0804">Transcription</keyword>
<sequence>MNLRHIEVFYAIMQSGSVTGAARLLNVTQPAISNVLRHAEQQLRLKLFERIGGRLQPTPEAYDLFPDVQEIFGRIGTLNRMVEEMRGGRTGRLAVAASPTLVNAYLPRAIARLQALGAGAQVTIQALPTAIAIERVARREVDIGLVYSPVGDPGVIVEELAESDVGCAVHRRSPLAKRKMLGPHDLATATVVSTGQTTRIGVAVRQACEAHDLPVPAVSVEVNSSLAACLMAAEGVGVGLVDLATVNQYALPGIVFRPFRPRAVLHLCLIFPKDRPRSRATQRFTQALHDLAGA</sequence>
<dbReference type="EMBL" id="VLTJ01000044">
    <property type="protein sequence ID" value="TSH88524.1"/>
    <property type="molecule type" value="Genomic_DNA"/>
</dbReference>
<dbReference type="InterPro" id="IPR000847">
    <property type="entry name" value="LysR_HTH_N"/>
</dbReference>
<dbReference type="Gene3D" id="1.10.10.10">
    <property type="entry name" value="Winged helix-like DNA-binding domain superfamily/Winged helix DNA-binding domain"/>
    <property type="match status" value="1"/>
</dbReference>
<keyword evidence="7" id="KW-1185">Reference proteome</keyword>
<dbReference type="GO" id="GO:0003700">
    <property type="term" value="F:DNA-binding transcription factor activity"/>
    <property type="evidence" value="ECO:0007669"/>
    <property type="project" value="InterPro"/>
</dbReference>
<comment type="caution">
    <text evidence="6">The sequence shown here is derived from an EMBL/GenBank/DDBJ whole genome shotgun (WGS) entry which is preliminary data.</text>
</comment>
<dbReference type="GO" id="GO:0009089">
    <property type="term" value="P:lysine biosynthetic process via diaminopimelate"/>
    <property type="evidence" value="ECO:0007669"/>
    <property type="project" value="TreeGrafter"/>
</dbReference>
<dbReference type="PANTHER" id="PTHR30427">
    <property type="entry name" value="TRANSCRIPTIONAL ACTIVATOR PROTEIN LYSR"/>
    <property type="match status" value="1"/>
</dbReference>
<accession>A0A556A6N4</accession>
<dbReference type="GO" id="GO:0043565">
    <property type="term" value="F:sequence-specific DNA binding"/>
    <property type="evidence" value="ECO:0007669"/>
    <property type="project" value="TreeGrafter"/>
</dbReference>
<dbReference type="InterPro" id="IPR036388">
    <property type="entry name" value="WH-like_DNA-bd_sf"/>
</dbReference>
<dbReference type="SUPFAM" id="SSF46785">
    <property type="entry name" value="Winged helix' DNA-binding domain"/>
    <property type="match status" value="1"/>
</dbReference>
<dbReference type="PANTHER" id="PTHR30427:SF1">
    <property type="entry name" value="TRANSCRIPTIONAL ACTIVATOR PROTEIN LYSR"/>
    <property type="match status" value="1"/>
</dbReference>
<name>A0A556A6N4_9BURK</name>
<feature type="domain" description="HTH lysR-type" evidence="5">
    <location>
        <begin position="1"/>
        <end position="58"/>
    </location>
</feature>
<evidence type="ECO:0000313" key="7">
    <source>
        <dbReference type="Proteomes" id="UP000318405"/>
    </source>
</evidence>
<dbReference type="Pfam" id="PF03466">
    <property type="entry name" value="LysR_substrate"/>
    <property type="match status" value="1"/>
</dbReference>
<evidence type="ECO:0000259" key="5">
    <source>
        <dbReference type="PROSITE" id="PS50931"/>
    </source>
</evidence>
<dbReference type="SUPFAM" id="SSF53850">
    <property type="entry name" value="Periplasmic binding protein-like II"/>
    <property type="match status" value="1"/>
</dbReference>
<dbReference type="Proteomes" id="UP000318405">
    <property type="component" value="Unassembled WGS sequence"/>
</dbReference>
<protein>
    <submittedName>
        <fullName evidence="6">LysR family transcriptional regulator</fullName>
    </submittedName>
</protein>
<evidence type="ECO:0000256" key="3">
    <source>
        <dbReference type="ARBA" id="ARBA00023125"/>
    </source>
</evidence>
<dbReference type="Gene3D" id="3.40.190.290">
    <property type="match status" value="1"/>
</dbReference>
<keyword evidence="3" id="KW-0238">DNA-binding</keyword>
<dbReference type="PROSITE" id="PS50931">
    <property type="entry name" value="HTH_LYSR"/>
    <property type="match status" value="1"/>
</dbReference>
<keyword evidence="2" id="KW-0805">Transcription regulation</keyword>
<dbReference type="RefSeq" id="WP_143951395.1">
    <property type="nucleotide sequence ID" value="NZ_VLTJ01000044.1"/>
</dbReference>
<dbReference type="GO" id="GO:0010628">
    <property type="term" value="P:positive regulation of gene expression"/>
    <property type="evidence" value="ECO:0007669"/>
    <property type="project" value="TreeGrafter"/>
</dbReference>
<evidence type="ECO:0000256" key="2">
    <source>
        <dbReference type="ARBA" id="ARBA00023015"/>
    </source>
</evidence>
<dbReference type="OrthoDB" id="8849678at2"/>
<dbReference type="InterPro" id="IPR036390">
    <property type="entry name" value="WH_DNA-bd_sf"/>
</dbReference>
<proteinExistence type="inferred from homology"/>
<dbReference type="PRINTS" id="PR00039">
    <property type="entry name" value="HTHLYSR"/>
</dbReference>
<dbReference type="Pfam" id="PF00126">
    <property type="entry name" value="HTH_1"/>
    <property type="match status" value="1"/>
</dbReference>
<organism evidence="6 7">
    <name type="scientific">Verticiella sediminum</name>
    <dbReference type="NCBI Taxonomy" id="1247510"/>
    <lineage>
        <taxon>Bacteria</taxon>
        <taxon>Pseudomonadati</taxon>
        <taxon>Pseudomonadota</taxon>
        <taxon>Betaproteobacteria</taxon>
        <taxon>Burkholderiales</taxon>
        <taxon>Alcaligenaceae</taxon>
        <taxon>Verticiella</taxon>
    </lineage>
</organism>
<evidence type="ECO:0000313" key="6">
    <source>
        <dbReference type="EMBL" id="TSH88524.1"/>
    </source>
</evidence>
<dbReference type="AlphaFoldDB" id="A0A556A6N4"/>
<dbReference type="InterPro" id="IPR005119">
    <property type="entry name" value="LysR_subst-bd"/>
</dbReference>
<reference evidence="6 7" key="1">
    <citation type="submission" date="2019-07" db="EMBL/GenBank/DDBJ databases">
        <title>Qingshengfaniella alkalisoli gen. nov., sp. nov., isolated from saline soil.</title>
        <authorList>
            <person name="Xu L."/>
            <person name="Huang X.-X."/>
            <person name="Sun J.-Q."/>
        </authorList>
    </citation>
    <scope>NUCLEOTIDE SEQUENCE [LARGE SCALE GENOMIC DNA]</scope>
    <source>
        <strain evidence="6 7">DSM 27279</strain>
    </source>
</reference>